<sequence>MRRALTLLACALMSGWAGAGGGGVHGDTPTVTGRQIVLRPDAPAVAPLQGGARSIYVLHCAGCHGMDASGSALGRVPDMRRVGDFLQLPGGREFIVKVPGVMGSGLDDAQVAAVTNWVLATLAAPSQPPGHRAYTADEIQQARASPLLDVAAERQRLVSEARRRGVALATAP</sequence>
<dbReference type="RefSeq" id="WP_210805674.1">
    <property type="nucleotide sequence ID" value="NZ_JAGQDG010000001.1"/>
</dbReference>
<keyword evidence="3" id="KW-1185">Reference proteome</keyword>
<evidence type="ECO:0000256" key="1">
    <source>
        <dbReference type="SAM" id="SignalP"/>
    </source>
</evidence>
<protein>
    <submittedName>
        <fullName evidence="2">Cytochrome C</fullName>
    </submittedName>
</protein>
<evidence type="ECO:0000313" key="3">
    <source>
        <dbReference type="Proteomes" id="UP000672097"/>
    </source>
</evidence>
<evidence type="ECO:0000313" key="2">
    <source>
        <dbReference type="EMBL" id="MBQ0934111.1"/>
    </source>
</evidence>
<dbReference type="Proteomes" id="UP000672097">
    <property type="component" value="Unassembled WGS sequence"/>
</dbReference>
<dbReference type="InterPro" id="IPR036909">
    <property type="entry name" value="Cyt_c-like_dom_sf"/>
</dbReference>
<proteinExistence type="predicted"/>
<accession>A0ABS5DSK1</accession>
<dbReference type="SUPFAM" id="SSF46626">
    <property type="entry name" value="Cytochrome c"/>
    <property type="match status" value="1"/>
</dbReference>
<comment type="caution">
    <text evidence="2">The sequence shown here is derived from an EMBL/GenBank/DDBJ whole genome shotgun (WGS) entry which is preliminary data.</text>
</comment>
<feature type="signal peptide" evidence="1">
    <location>
        <begin position="1"/>
        <end position="19"/>
    </location>
</feature>
<reference evidence="2 3" key="1">
    <citation type="submission" date="2021-04" db="EMBL/GenBank/DDBJ databases">
        <title>The genome sequence of type strain Ideonella paludis KCTC 32238.</title>
        <authorList>
            <person name="Liu Y."/>
        </authorList>
    </citation>
    <scope>NUCLEOTIDE SEQUENCE [LARGE SCALE GENOMIC DNA]</scope>
    <source>
        <strain evidence="2 3">KCTC 32238</strain>
    </source>
</reference>
<feature type="chain" id="PRO_5045599750" evidence="1">
    <location>
        <begin position="20"/>
        <end position="172"/>
    </location>
</feature>
<keyword evidence="1" id="KW-0732">Signal</keyword>
<organism evidence="2 3">
    <name type="scientific">Ideonella paludis</name>
    <dbReference type="NCBI Taxonomy" id="1233411"/>
    <lineage>
        <taxon>Bacteria</taxon>
        <taxon>Pseudomonadati</taxon>
        <taxon>Pseudomonadota</taxon>
        <taxon>Betaproteobacteria</taxon>
        <taxon>Burkholderiales</taxon>
        <taxon>Sphaerotilaceae</taxon>
        <taxon>Ideonella</taxon>
    </lineage>
</organism>
<gene>
    <name evidence="2" type="ORF">KAK11_02140</name>
</gene>
<dbReference type="Gene3D" id="1.10.760.10">
    <property type="entry name" value="Cytochrome c-like domain"/>
    <property type="match status" value="1"/>
</dbReference>
<dbReference type="EMBL" id="JAGQDG010000001">
    <property type="protein sequence ID" value="MBQ0934111.1"/>
    <property type="molecule type" value="Genomic_DNA"/>
</dbReference>
<name>A0ABS5DSK1_9BURK</name>